<protein>
    <submittedName>
        <fullName evidence="1">Uncharacterized protein</fullName>
    </submittedName>
</protein>
<organism evidence="1 2">
    <name type="scientific">Saccharothrix texasensis</name>
    <dbReference type="NCBI Taxonomy" id="103734"/>
    <lineage>
        <taxon>Bacteria</taxon>
        <taxon>Bacillati</taxon>
        <taxon>Actinomycetota</taxon>
        <taxon>Actinomycetes</taxon>
        <taxon>Pseudonocardiales</taxon>
        <taxon>Pseudonocardiaceae</taxon>
        <taxon>Saccharothrix</taxon>
    </lineage>
</organism>
<evidence type="ECO:0000313" key="2">
    <source>
        <dbReference type="Proteomes" id="UP000268727"/>
    </source>
</evidence>
<sequence length="38" mass="4141">MGMELVLFSLLFAGLAVLAAVPLVALLHFSERRGLNDR</sequence>
<name>A0A3N1H9Z4_9PSEU</name>
<dbReference type="EMBL" id="RJKM01000001">
    <property type="protein sequence ID" value="ROP39271.1"/>
    <property type="molecule type" value="Genomic_DNA"/>
</dbReference>
<comment type="caution">
    <text evidence="1">The sequence shown here is derived from an EMBL/GenBank/DDBJ whole genome shotgun (WGS) entry which is preliminary data.</text>
</comment>
<keyword evidence="2" id="KW-1185">Reference proteome</keyword>
<proteinExistence type="predicted"/>
<dbReference type="AlphaFoldDB" id="A0A3N1H9Z4"/>
<accession>A0A3N1H9Z4</accession>
<reference evidence="1 2" key="1">
    <citation type="submission" date="2018-11" db="EMBL/GenBank/DDBJ databases">
        <title>Sequencing the genomes of 1000 actinobacteria strains.</title>
        <authorList>
            <person name="Klenk H.-P."/>
        </authorList>
    </citation>
    <scope>NUCLEOTIDE SEQUENCE [LARGE SCALE GENOMIC DNA]</scope>
    <source>
        <strain evidence="1 2">DSM 44231</strain>
    </source>
</reference>
<dbReference type="Proteomes" id="UP000268727">
    <property type="component" value="Unassembled WGS sequence"/>
</dbReference>
<gene>
    <name evidence="1" type="ORF">EDD40_4651</name>
</gene>
<evidence type="ECO:0000313" key="1">
    <source>
        <dbReference type="EMBL" id="ROP39271.1"/>
    </source>
</evidence>